<dbReference type="AlphaFoldDB" id="A0A5C6ETJ2"/>
<reference evidence="1 2" key="1">
    <citation type="submission" date="2019-02" db="EMBL/GenBank/DDBJ databases">
        <title>Deep-cultivation of Planctomycetes and their phenomic and genomic characterization uncovers novel biology.</title>
        <authorList>
            <person name="Wiegand S."/>
            <person name="Jogler M."/>
            <person name="Boedeker C."/>
            <person name="Pinto D."/>
            <person name="Vollmers J."/>
            <person name="Rivas-Marin E."/>
            <person name="Kohn T."/>
            <person name="Peeters S.H."/>
            <person name="Heuer A."/>
            <person name="Rast P."/>
            <person name="Oberbeckmann S."/>
            <person name="Bunk B."/>
            <person name="Jeske O."/>
            <person name="Meyerdierks A."/>
            <person name="Storesund J.E."/>
            <person name="Kallscheuer N."/>
            <person name="Luecker S."/>
            <person name="Lage O.M."/>
            <person name="Pohl T."/>
            <person name="Merkel B.J."/>
            <person name="Hornburger P."/>
            <person name="Mueller R.-W."/>
            <person name="Bruemmer F."/>
            <person name="Labrenz M."/>
            <person name="Spormann A.M."/>
            <person name="Op Den Camp H."/>
            <person name="Overmann J."/>
            <person name="Amann R."/>
            <person name="Jetten M.S.M."/>
            <person name="Mascher T."/>
            <person name="Medema M.H."/>
            <person name="Devos D.P."/>
            <person name="Kaster A.-K."/>
            <person name="Ovreas L."/>
            <person name="Rohde M."/>
            <person name="Galperin M.Y."/>
            <person name="Jogler C."/>
        </authorList>
    </citation>
    <scope>NUCLEOTIDE SEQUENCE [LARGE SCALE GENOMIC DNA]</scope>
    <source>
        <strain evidence="1 2">Poly59</strain>
    </source>
</reference>
<dbReference type="RefSeq" id="WP_146535002.1">
    <property type="nucleotide sequence ID" value="NZ_SJPX01000003.1"/>
</dbReference>
<accession>A0A5C6ETJ2</accession>
<evidence type="ECO:0000313" key="1">
    <source>
        <dbReference type="EMBL" id="TWU51704.1"/>
    </source>
</evidence>
<keyword evidence="2" id="KW-1185">Reference proteome</keyword>
<proteinExistence type="predicted"/>
<protein>
    <submittedName>
        <fullName evidence="1">Uncharacterized protein</fullName>
    </submittedName>
</protein>
<gene>
    <name evidence="1" type="ORF">Poly59_32990</name>
</gene>
<evidence type="ECO:0000313" key="2">
    <source>
        <dbReference type="Proteomes" id="UP000317977"/>
    </source>
</evidence>
<dbReference type="EMBL" id="SJPX01000003">
    <property type="protein sequence ID" value="TWU51704.1"/>
    <property type="molecule type" value="Genomic_DNA"/>
</dbReference>
<name>A0A5C6ETJ2_9BACT</name>
<dbReference type="Proteomes" id="UP000317977">
    <property type="component" value="Unassembled WGS sequence"/>
</dbReference>
<organism evidence="1 2">
    <name type="scientific">Rubripirellula reticaptiva</name>
    <dbReference type="NCBI Taxonomy" id="2528013"/>
    <lineage>
        <taxon>Bacteria</taxon>
        <taxon>Pseudomonadati</taxon>
        <taxon>Planctomycetota</taxon>
        <taxon>Planctomycetia</taxon>
        <taxon>Pirellulales</taxon>
        <taxon>Pirellulaceae</taxon>
        <taxon>Rubripirellula</taxon>
    </lineage>
</organism>
<comment type="caution">
    <text evidence="1">The sequence shown here is derived from an EMBL/GenBank/DDBJ whole genome shotgun (WGS) entry which is preliminary data.</text>
</comment>
<sequence length="180" mass="20281">MFAKSDANEYRFDPAVEENQDRARRCHELLRSVVSFPGYGAAEELGGVNYCAALWVEQVLEHANTEQFQCEVVDQLAEIFTRGAVAEIEDWPSDTLASAINLVDTEAGRSHLVRSLQNDRGMHYVDHTGNTNREIAARFRSRATVVQEYCPAAAEAISGYAIMIEREAKRLVEESRWGRD</sequence>